<protein>
    <submittedName>
        <fullName evidence="1">Uncharacterized protein</fullName>
    </submittedName>
</protein>
<organism evidence="1 2">
    <name type="scientific">Pyronema omphalodes (strain CBS 100304)</name>
    <name type="common">Pyronema confluens</name>
    <dbReference type="NCBI Taxonomy" id="1076935"/>
    <lineage>
        <taxon>Eukaryota</taxon>
        <taxon>Fungi</taxon>
        <taxon>Dikarya</taxon>
        <taxon>Ascomycota</taxon>
        <taxon>Pezizomycotina</taxon>
        <taxon>Pezizomycetes</taxon>
        <taxon>Pezizales</taxon>
        <taxon>Pyronemataceae</taxon>
        <taxon>Pyronema</taxon>
    </lineage>
</organism>
<proteinExistence type="predicted"/>
<gene>
    <name evidence="1" type="ORF">PCON_04436</name>
</gene>
<evidence type="ECO:0000313" key="1">
    <source>
        <dbReference type="EMBL" id="CCX17432.1"/>
    </source>
</evidence>
<name>U4LD52_PYROM</name>
<dbReference type="Proteomes" id="UP000018144">
    <property type="component" value="Unassembled WGS sequence"/>
</dbReference>
<evidence type="ECO:0000313" key="2">
    <source>
        <dbReference type="Proteomes" id="UP000018144"/>
    </source>
</evidence>
<reference evidence="1 2" key="1">
    <citation type="journal article" date="2013" name="PLoS Genet.">
        <title>The genome and development-dependent transcriptomes of Pyronema confluens: a window into fungal evolution.</title>
        <authorList>
            <person name="Traeger S."/>
            <person name="Altegoer F."/>
            <person name="Freitag M."/>
            <person name="Gabaldon T."/>
            <person name="Kempken F."/>
            <person name="Kumar A."/>
            <person name="Marcet-Houben M."/>
            <person name="Poggeler S."/>
            <person name="Stajich J.E."/>
            <person name="Nowrousian M."/>
        </authorList>
    </citation>
    <scope>NUCLEOTIDE SEQUENCE [LARGE SCALE GENOMIC DNA]</scope>
    <source>
        <strain evidence="2">CBS 100304</strain>
        <tissue evidence="1">Vegetative mycelium</tissue>
    </source>
</reference>
<sequence length="82" mass="9470">MRGNDKSAHEAAFFPVKSRQCRQHQSLSRCIDAGESPSSESRGSFVPMMMRTWELQRLPSIVLNTTSHLTYMIIWRRRASSK</sequence>
<keyword evidence="2" id="KW-1185">Reference proteome</keyword>
<dbReference type="EMBL" id="HF936646">
    <property type="protein sequence ID" value="CCX17432.1"/>
    <property type="molecule type" value="Genomic_DNA"/>
</dbReference>
<accession>U4LD52</accession>
<dbReference type="AlphaFoldDB" id="U4LD52"/>